<protein>
    <recommendedName>
        <fullName evidence="1">SET domain-containing protein</fullName>
    </recommendedName>
</protein>
<gene>
    <name evidence="2" type="ORF">BDV95DRAFT_534519</name>
</gene>
<comment type="caution">
    <text evidence="2">The sequence shown here is derived from an EMBL/GenBank/DDBJ whole genome shotgun (WGS) entry which is preliminary data.</text>
</comment>
<dbReference type="Gene3D" id="3.90.1410.10">
    <property type="entry name" value="set domain protein methyltransferase, domain 1"/>
    <property type="match status" value="1"/>
</dbReference>
<evidence type="ECO:0000259" key="1">
    <source>
        <dbReference type="PROSITE" id="PS50280"/>
    </source>
</evidence>
<dbReference type="CDD" id="cd19177">
    <property type="entry name" value="SET_SETD4"/>
    <property type="match status" value="1"/>
</dbReference>
<feature type="domain" description="SET" evidence="1">
    <location>
        <begin position="26"/>
        <end position="244"/>
    </location>
</feature>
<dbReference type="EMBL" id="JAADJZ010000002">
    <property type="protein sequence ID" value="KAF2877097.1"/>
    <property type="molecule type" value="Genomic_DNA"/>
</dbReference>
<dbReference type="SUPFAM" id="SSF82199">
    <property type="entry name" value="SET domain"/>
    <property type="match status" value="1"/>
</dbReference>
<evidence type="ECO:0000313" key="3">
    <source>
        <dbReference type="Proteomes" id="UP000481861"/>
    </source>
</evidence>
<dbReference type="InterPro" id="IPR001214">
    <property type="entry name" value="SET_dom"/>
</dbReference>
<name>A0A7C8IDS8_9PLEO</name>
<reference evidence="2 3" key="1">
    <citation type="submission" date="2020-01" db="EMBL/GenBank/DDBJ databases">
        <authorList>
            <consortium name="DOE Joint Genome Institute"/>
            <person name="Haridas S."/>
            <person name="Albert R."/>
            <person name="Binder M."/>
            <person name="Bloem J."/>
            <person name="Labutti K."/>
            <person name="Salamov A."/>
            <person name="Andreopoulos B."/>
            <person name="Baker S.E."/>
            <person name="Barry K."/>
            <person name="Bills G."/>
            <person name="Bluhm B.H."/>
            <person name="Cannon C."/>
            <person name="Castanera R."/>
            <person name="Culley D.E."/>
            <person name="Daum C."/>
            <person name="Ezra D."/>
            <person name="Gonzalez J.B."/>
            <person name="Henrissat B."/>
            <person name="Kuo A."/>
            <person name="Liang C."/>
            <person name="Lipzen A."/>
            <person name="Lutzoni F."/>
            <person name="Magnuson J."/>
            <person name="Mondo S."/>
            <person name="Nolan M."/>
            <person name="Ohm R."/>
            <person name="Pangilinan J."/>
            <person name="Park H.-J.H."/>
            <person name="Ramirez L."/>
            <person name="Alfaro M."/>
            <person name="Sun H."/>
            <person name="Tritt A."/>
            <person name="Yoshinaga Y."/>
            <person name="Zwiers L.-H.L."/>
            <person name="Turgeon B.G."/>
            <person name="Goodwin S.B."/>
            <person name="Spatafora J.W."/>
            <person name="Crous P.W."/>
            <person name="Grigoriev I.V."/>
        </authorList>
    </citation>
    <scope>NUCLEOTIDE SEQUENCE [LARGE SCALE GENOMIC DNA]</scope>
    <source>
        <strain evidence="2 3">CBS 611.86</strain>
    </source>
</reference>
<dbReference type="PANTHER" id="PTHR13271">
    <property type="entry name" value="UNCHARACTERIZED PUTATIVE METHYLTRANSFERASE"/>
    <property type="match status" value="1"/>
</dbReference>
<dbReference type="InterPro" id="IPR044429">
    <property type="entry name" value="SETD4_SET"/>
</dbReference>
<dbReference type="PROSITE" id="PS50280">
    <property type="entry name" value="SET"/>
    <property type="match status" value="1"/>
</dbReference>
<dbReference type="Pfam" id="PF00856">
    <property type="entry name" value="SET"/>
    <property type="match status" value="1"/>
</dbReference>
<dbReference type="GO" id="GO:0016279">
    <property type="term" value="F:protein-lysine N-methyltransferase activity"/>
    <property type="evidence" value="ECO:0007669"/>
    <property type="project" value="InterPro"/>
</dbReference>
<dbReference type="InterPro" id="IPR050600">
    <property type="entry name" value="SETD3_SETD6_MTase"/>
</dbReference>
<dbReference type="InterPro" id="IPR046341">
    <property type="entry name" value="SET_dom_sf"/>
</dbReference>
<sequence length="435" mass="48096">MALALDPGEAHTQFVDWAESNGVDINGIAPAKFLDRGMGIVAAKDLKKGERLVHVRNTSLITVALPAVRVLKFPDNATVHGKLAAFLALKLQAKDSEYKLWQDVWPTEQDFRDILPIHWPKKLQELLPNAATTTLTNQQSNLTRDWHDLHPSLPSIPKPLFTYTWLIVNTRTFYWAYPDLPASHPRLPKKRGQLTSDDCYAMCPFMDYFNHSDVGCDPQADATGYSVTADRAYKAGEEVFVSYGAHTNDFLLVEYGFVLQENASDAVLLDHLIVPVLSKEQTAVLKEDGFYGSYTLSASTTTTASTLPICHRTQAALRLVTLPSRRYAAFVSGSDEGATDQARVNAYLVELLVKYARQIGDILEEVEGLKVEGEGDEEAGVQTRSKKARRSLSLSLAQSGEDGEAGVKAQHKDVLLKRWKQIRGIVNRGVEALGG</sequence>
<dbReference type="OrthoDB" id="341421at2759"/>
<proteinExistence type="predicted"/>
<organism evidence="2 3">
    <name type="scientific">Massariosphaeria phaeospora</name>
    <dbReference type="NCBI Taxonomy" id="100035"/>
    <lineage>
        <taxon>Eukaryota</taxon>
        <taxon>Fungi</taxon>
        <taxon>Dikarya</taxon>
        <taxon>Ascomycota</taxon>
        <taxon>Pezizomycotina</taxon>
        <taxon>Dothideomycetes</taxon>
        <taxon>Pleosporomycetidae</taxon>
        <taxon>Pleosporales</taxon>
        <taxon>Pleosporales incertae sedis</taxon>
        <taxon>Massariosphaeria</taxon>
    </lineage>
</organism>
<dbReference type="AlphaFoldDB" id="A0A7C8IDS8"/>
<accession>A0A7C8IDS8</accession>
<evidence type="ECO:0000313" key="2">
    <source>
        <dbReference type="EMBL" id="KAF2877097.1"/>
    </source>
</evidence>
<dbReference type="PANTHER" id="PTHR13271:SF137">
    <property type="entry name" value="SET DOMAIN-CONTAINING PROTEIN"/>
    <property type="match status" value="1"/>
</dbReference>
<keyword evidence="3" id="KW-1185">Reference proteome</keyword>
<dbReference type="Proteomes" id="UP000481861">
    <property type="component" value="Unassembled WGS sequence"/>
</dbReference>